<dbReference type="GO" id="GO:0006014">
    <property type="term" value="P:D-ribose metabolic process"/>
    <property type="evidence" value="ECO:0007669"/>
    <property type="project" value="TreeGrafter"/>
</dbReference>
<evidence type="ECO:0000313" key="9">
    <source>
        <dbReference type="EMBL" id="CAL4070073.1"/>
    </source>
</evidence>
<evidence type="ECO:0000256" key="2">
    <source>
        <dbReference type="ARBA" id="ARBA00004988"/>
    </source>
</evidence>
<evidence type="ECO:0000256" key="4">
    <source>
        <dbReference type="ARBA" id="ARBA00011959"/>
    </source>
</evidence>
<dbReference type="SUPFAM" id="SSF100950">
    <property type="entry name" value="NagB/RpiA/CoA transferase-like"/>
    <property type="match status" value="1"/>
</dbReference>
<dbReference type="Gene3D" id="3.40.50.1360">
    <property type="match status" value="1"/>
</dbReference>
<evidence type="ECO:0000256" key="7">
    <source>
        <dbReference type="ARBA" id="ARBA00029734"/>
    </source>
</evidence>
<dbReference type="FunFam" id="3.30.70.260:FF:000018">
    <property type="entry name" value="Ribose-5-phosphate isomerase A"/>
    <property type="match status" value="1"/>
</dbReference>
<dbReference type="CDD" id="cd01398">
    <property type="entry name" value="RPI_A"/>
    <property type="match status" value="1"/>
</dbReference>
<evidence type="ECO:0000256" key="6">
    <source>
        <dbReference type="ARBA" id="ARBA00023235"/>
    </source>
</evidence>
<dbReference type="Pfam" id="PF06026">
    <property type="entry name" value="Rib_5-P_isom_A"/>
    <property type="match status" value="1"/>
</dbReference>
<evidence type="ECO:0000313" key="10">
    <source>
        <dbReference type="Proteomes" id="UP001497623"/>
    </source>
</evidence>
<evidence type="ECO:0000256" key="8">
    <source>
        <dbReference type="ARBA" id="ARBA00032273"/>
    </source>
</evidence>
<comment type="caution">
    <text evidence="9">The sequence shown here is derived from an EMBL/GenBank/DDBJ whole genome shotgun (WGS) entry which is preliminary data.</text>
</comment>
<gene>
    <name evidence="9" type="ORF">MNOR_LOCUS8174</name>
</gene>
<organism evidence="9 10">
    <name type="scientific">Meganyctiphanes norvegica</name>
    <name type="common">Northern krill</name>
    <name type="synonym">Thysanopoda norvegica</name>
    <dbReference type="NCBI Taxonomy" id="48144"/>
    <lineage>
        <taxon>Eukaryota</taxon>
        <taxon>Metazoa</taxon>
        <taxon>Ecdysozoa</taxon>
        <taxon>Arthropoda</taxon>
        <taxon>Crustacea</taxon>
        <taxon>Multicrustacea</taxon>
        <taxon>Malacostraca</taxon>
        <taxon>Eumalacostraca</taxon>
        <taxon>Eucarida</taxon>
        <taxon>Euphausiacea</taxon>
        <taxon>Euphausiidae</taxon>
        <taxon>Meganyctiphanes</taxon>
    </lineage>
</organism>
<feature type="non-terminal residue" evidence="9">
    <location>
        <position position="265"/>
    </location>
</feature>
<keyword evidence="10" id="KW-1185">Reference proteome</keyword>
<dbReference type="AlphaFoldDB" id="A0AAV2Q6D5"/>
<dbReference type="GO" id="GO:0005737">
    <property type="term" value="C:cytoplasm"/>
    <property type="evidence" value="ECO:0007669"/>
    <property type="project" value="TreeGrafter"/>
</dbReference>
<comment type="pathway">
    <text evidence="2">Carbohydrate degradation; pentose phosphate pathway; D-ribose 5-phosphate from D-ribulose 5-phosphate (non-oxidative stage): step 1/1.</text>
</comment>
<reference evidence="9 10" key="1">
    <citation type="submission" date="2024-05" db="EMBL/GenBank/DDBJ databases">
        <authorList>
            <person name="Wallberg A."/>
        </authorList>
    </citation>
    <scope>NUCLEOTIDE SEQUENCE [LARGE SCALE GENOMIC DNA]</scope>
</reference>
<evidence type="ECO:0000256" key="3">
    <source>
        <dbReference type="ARBA" id="ARBA00008088"/>
    </source>
</evidence>
<dbReference type="PANTHER" id="PTHR11934">
    <property type="entry name" value="RIBOSE-5-PHOSPHATE ISOMERASE"/>
    <property type="match status" value="1"/>
</dbReference>
<evidence type="ECO:0000256" key="1">
    <source>
        <dbReference type="ARBA" id="ARBA00001713"/>
    </source>
</evidence>
<dbReference type="Gene3D" id="3.30.70.260">
    <property type="match status" value="1"/>
</dbReference>
<dbReference type="SUPFAM" id="SSF75445">
    <property type="entry name" value="D-ribose-5-phosphate isomerase (RpiA), lid domain"/>
    <property type="match status" value="1"/>
</dbReference>
<sequence>MVVGVLQSRSLLRRIYNCSPAHIIYCKYTMDAVESAKKSAAYLAVDNHIKENFRVGIGSGSTVVYAVQRLAERVQKEGLKVTCVPTSFQARELIVKNKLVLSDLEITPELDVAIDGADEADALLTLIKGGGGCLLQEKIVAAAAKEFVVIADYRKDSTSLGEQWSKGVPIEVVPMAYRPVQMKIESQLGGEAILRQAKAKAGPLVTDNGNFILDWVFKTPAKDWKNINQQIVMIPGVVETGLFVDMAKKAYFGMQDGSVKERQII</sequence>
<dbReference type="NCBIfam" id="TIGR00021">
    <property type="entry name" value="rpiA"/>
    <property type="match status" value="1"/>
</dbReference>
<dbReference type="InterPro" id="IPR037171">
    <property type="entry name" value="NagB/RpiA_transferase-like"/>
</dbReference>
<dbReference type="FunFam" id="3.40.50.1360:FF:000014">
    <property type="entry name" value="Ribose 5-phosphate isomerase"/>
    <property type="match status" value="1"/>
</dbReference>
<dbReference type="GO" id="GO:0004751">
    <property type="term" value="F:ribose-5-phosphate isomerase activity"/>
    <property type="evidence" value="ECO:0007669"/>
    <property type="project" value="UniProtKB-EC"/>
</dbReference>
<keyword evidence="6" id="KW-0413">Isomerase</keyword>
<dbReference type="PANTHER" id="PTHR11934:SF0">
    <property type="entry name" value="RIBOSE-5-PHOSPHATE ISOMERASE"/>
    <property type="match status" value="1"/>
</dbReference>
<dbReference type="InterPro" id="IPR004788">
    <property type="entry name" value="Ribose5P_isomerase_type_A"/>
</dbReference>
<dbReference type="EC" id="5.3.1.6" evidence="4"/>
<evidence type="ECO:0000256" key="5">
    <source>
        <dbReference type="ARBA" id="ARBA00019150"/>
    </source>
</evidence>
<dbReference type="GO" id="GO:0009052">
    <property type="term" value="P:pentose-phosphate shunt, non-oxidative branch"/>
    <property type="evidence" value="ECO:0007669"/>
    <property type="project" value="InterPro"/>
</dbReference>
<accession>A0AAV2Q6D5</accession>
<dbReference type="NCBIfam" id="NF001924">
    <property type="entry name" value="PRK00702.1"/>
    <property type="match status" value="1"/>
</dbReference>
<dbReference type="Proteomes" id="UP001497623">
    <property type="component" value="Unassembled WGS sequence"/>
</dbReference>
<name>A0AAV2Q6D5_MEGNR</name>
<proteinExistence type="inferred from homology"/>
<comment type="similarity">
    <text evidence="3">Belongs to the ribose 5-phosphate isomerase family.</text>
</comment>
<protein>
    <recommendedName>
        <fullName evidence="5">Ribose-5-phosphate isomerase</fullName>
        <ecNumber evidence="4">5.3.1.6</ecNumber>
    </recommendedName>
    <alternativeName>
        <fullName evidence="8">D-ribose-5-phosphate ketol-isomerase</fullName>
    </alternativeName>
    <alternativeName>
        <fullName evidence="7">Phosphoriboisomerase</fullName>
    </alternativeName>
</protein>
<comment type="catalytic activity">
    <reaction evidence="1">
        <text>aldehydo-D-ribose 5-phosphate = D-ribulose 5-phosphate</text>
        <dbReference type="Rhea" id="RHEA:14657"/>
        <dbReference type="ChEBI" id="CHEBI:58121"/>
        <dbReference type="ChEBI" id="CHEBI:58273"/>
        <dbReference type="EC" id="5.3.1.6"/>
    </reaction>
</comment>
<dbReference type="EMBL" id="CAXKWB010003737">
    <property type="protein sequence ID" value="CAL4070073.1"/>
    <property type="molecule type" value="Genomic_DNA"/>
</dbReference>